<dbReference type="EMBL" id="DP000010">
    <property type="protein sequence ID" value="ABA94653.1"/>
    <property type="molecule type" value="Genomic_DNA"/>
</dbReference>
<sequence>MVCRKDPLVACQTPTVQLEIHKGDDAFNGQNFGLDVIFDESMDNNKEDEVTMTYARYCSARDHVRSGKKNKEICHPCFFKFDQVVPIHKNEIKSHISNKHNTDGFLCPSSGCTVRACTLGDIGLHHLFCHEKKNGWWTYYL</sequence>
<accession>Q2R1P8</accession>
<gene>
    <name evidence="1" type="ordered locus">LOC_Os11g38490</name>
</gene>
<dbReference type="AlphaFoldDB" id="Q2R1P8"/>
<organism evidence="1">
    <name type="scientific">Oryza sativa subsp. japonica</name>
    <name type="common">Rice</name>
    <dbReference type="NCBI Taxonomy" id="39947"/>
    <lineage>
        <taxon>Eukaryota</taxon>
        <taxon>Viridiplantae</taxon>
        <taxon>Streptophyta</taxon>
        <taxon>Embryophyta</taxon>
        <taxon>Tracheophyta</taxon>
        <taxon>Spermatophyta</taxon>
        <taxon>Magnoliopsida</taxon>
        <taxon>Liliopsida</taxon>
        <taxon>Poales</taxon>
        <taxon>Poaceae</taxon>
        <taxon>BOP clade</taxon>
        <taxon>Oryzoideae</taxon>
        <taxon>Oryzeae</taxon>
        <taxon>Oryzinae</taxon>
        <taxon>Oryza</taxon>
        <taxon>Oryza sativa</taxon>
    </lineage>
</organism>
<reference evidence="1" key="2">
    <citation type="submission" date="2005-04" db="EMBL/GenBank/DDBJ databases">
        <authorList>
            <person name="Buell C.R."/>
            <person name="Wing R.A."/>
            <person name="McCombie W.A."/>
            <person name="Ouyang S."/>
        </authorList>
    </citation>
    <scope>NUCLEOTIDE SEQUENCE</scope>
</reference>
<reference evidence="1" key="1">
    <citation type="journal article" date="2005" name="BMC Biol.">
        <title>The sequence of rice chromosomes 11 and 12, rich in disease resistance genes and recent gene duplications.</title>
        <authorList>
            <consortium name="The rice chromosomes 11 and 12 sequencing consortia"/>
        </authorList>
    </citation>
    <scope>NUCLEOTIDE SEQUENCE [LARGE SCALE GENOMIC DNA]</scope>
</reference>
<evidence type="ECO:0000313" key="1">
    <source>
        <dbReference type="EMBL" id="ABA94653.1"/>
    </source>
</evidence>
<reference evidence="1" key="3">
    <citation type="submission" date="2006-01" db="EMBL/GenBank/DDBJ databases">
        <authorList>
            <person name="Buell R."/>
        </authorList>
    </citation>
    <scope>NUCLEOTIDE SEQUENCE</scope>
</reference>
<proteinExistence type="predicted"/>
<name>Q2R1P8_ORYSJ</name>
<protein>
    <submittedName>
        <fullName evidence="1">Uncharacterized protein</fullName>
    </submittedName>
</protein>